<keyword evidence="6" id="KW-1185">Reference proteome</keyword>
<dbReference type="PANTHER" id="PTHR30408:SF13">
    <property type="entry name" value="TYPE I RESTRICTION ENZYME HINDI SPECIFICITY SUBUNIT"/>
    <property type="match status" value="1"/>
</dbReference>
<gene>
    <name evidence="5" type="ORF">V8G56_02155</name>
</gene>
<feature type="domain" description="Type I restriction modification DNA specificity" evidence="4">
    <location>
        <begin position="188"/>
        <end position="316"/>
    </location>
</feature>
<evidence type="ECO:0000256" key="1">
    <source>
        <dbReference type="ARBA" id="ARBA00010923"/>
    </source>
</evidence>
<evidence type="ECO:0000313" key="5">
    <source>
        <dbReference type="EMBL" id="MFH6767524.1"/>
    </source>
</evidence>
<accession>A0ABW7MLA2</accession>
<keyword evidence="3" id="KW-0238">DNA-binding</keyword>
<keyword evidence="5" id="KW-0378">Hydrolase</keyword>
<sequence length="362" mass="41082">MSWKEVYLKDVVGFKYGKMPNKDDIVEDGFPIFSGYRIVGYHKEFLFEEPMVIIVARGVGGTGDVKMSPPFCYLTNLSIALITDDNTISKKFLKYRLSIANLRSLDSGAAQSQITIGSLEKFKTTIPILPTQKRIADILSAYDDLIDNNLRRIKLLEQAAQNIYKEWFVNLRFPGYENTHLNEETGLPVGWMEKTLGDFTEIKKGKNITKNTIKEGKVPVVAGGLSPAYYHDTSNTKNPVITVSASGANAGFTNIYLEDIWASDCSFIDKNISKFVYFIYATMLNRQEEISGLQRGAAQPHVYPKDLKRIEVLIPENNLISKYEKLVSPMFNMKRILLEQNQKLKVARDILLPRLMNRTIEV</sequence>
<dbReference type="CDD" id="cd17266">
    <property type="entry name" value="RMtype1_S_Sau1132ORF3780P-TRD2-CR2_like"/>
    <property type="match status" value="1"/>
</dbReference>
<evidence type="ECO:0000313" key="6">
    <source>
        <dbReference type="Proteomes" id="UP001610104"/>
    </source>
</evidence>
<dbReference type="InterPro" id="IPR044946">
    <property type="entry name" value="Restrct_endonuc_typeI_TRD_sf"/>
</dbReference>
<protein>
    <submittedName>
        <fullName evidence="5">Restriction endonuclease subunit S</fullName>
        <ecNumber evidence="5">3.1.21.-</ecNumber>
    </submittedName>
</protein>
<dbReference type="RefSeq" id="WP_395436821.1">
    <property type="nucleotide sequence ID" value="NZ_JBAWKC010000001.1"/>
</dbReference>
<organism evidence="5 6">
    <name type="scientific">Gaetbulibacter aquiaggeris</name>
    <dbReference type="NCBI Taxonomy" id="1735373"/>
    <lineage>
        <taxon>Bacteria</taxon>
        <taxon>Pseudomonadati</taxon>
        <taxon>Bacteroidota</taxon>
        <taxon>Flavobacteriia</taxon>
        <taxon>Flavobacteriales</taxon>
        <taxon>Flavobacteriaceae</taxon>
        <taxon>Gaetbulibacter</taxon>
    </lineage>
</organism>
<dbReference type="Gene3D" id="3.90.220.20">
    <property type="entry name" value="DNA methylase specificity domains"/>
    <property type="match status" value="2"/>
</dbReference>
<dbReference type="InterPro" id="IPR052021">
    <property type="entry name" value="Type-I_RS_S_subunit"/>
</dbReference>
<evidence type="ECO:0000259" key="4">
    <source>
        <dbReference type="Pfam" id="PF01420"/>
    </source>
</evidence>
<dbReference type="GO" id="GO:0016787">
    <property type="term" value="F:hydrolase activity"/>
    <property type="evidence" value="ECO:0007669"/>
    <property type="project" value="UniProtKB-KW"/>
</dbReference>
<keyword evidence="5" id="KW-0255">Endonuclease</keyword>
<dbReference type="EC" id="3.1.21.-" evidence="5"/>
<dbReference type="SUPFAM" id="SSF116734">
    <property type="entry name" value="DNA methylase specificity domain"/>
    <property type="match status" value="2"/>
</dbReference>
<dbReference type="PANTHER" id="PTHR30408">
    <property type="entry name" value="TYPE-1 RESTRICTION ENZYME ECOKI SPECIFICITY PROTEIN"/>
    <property type="match status" value="1"/>
</dbReference>
<keyword evidence="2" id="KW-0680">Restriction system</keyword>
<dbReference type="EMBL" id="JBAWKC010000001">
    <property type="protein sequence ID" value="MFH6767524.1"/>
    <property type="molecule type" value="Genomic_DNA"/>
</dbReference>
<dbReference type="CDD" id="cd17291">
    <property type="entry name" value="RMtype1_S_MgeORF438P-TRD-CR_like"/>
    <property type="match status" value="1"/>
</dbReference>
<dbReference type="Proteomes" id="UP001610104">
    <property type="component" value="Unassembled WGS sequence"/>
</dbReference>
<comment type="similarity">
    <text evidence="1">Belongs to the type-I restriction system S methylase family.</text>
</comment>
<dbReference type="Pfam" id="PF01420">
    <property type="entry name" value="Methylase_S"/>
    <property type="match status" value="2"/>
</dbReference>
<evidence type="ECO:0000256" key="2">
    <source>
        <dbReference type="ARBA" id="ARBA00022747"/>
    </source>
</evidence>
<dbReference type="GO" id="GO:0004519">
    <property type="term" value="F:endonuclease activity"/>
    <property type="evidence" value="ECO:0007669"/>
    <property type="project" value="UniProtKB-KW"/>
</dbReference>
<dbReference type="InterPro" id="IPR000055">
    <property type="entry name" value="Restrct_endonuc_typeI_TRD"/>
</dbReference>
<comment type="caution">
    <text evidence="5">The sequence shown here is derived from an EMBL/GenBank/DDBJ whole genome shotgun (WGS) entry which is preliminary data.</text>
</comment>
<keyword evidence="5" id="KW-0540">Nuclease</keyword>
<name>A0ABW7MLA2_9FLAO</name>
<dbReference type="Gene3D" id="1.10.287.1120">
    <property type="entry name" value="Bipartite methylase S protein"/>
    <property type="match status" value="1"/>
</dbReference>
<feature type="domain" description="Type I restriction modification DNA specificity" evidence="4">
    <location>
        <begin position="3"/>
        <end position="157"/>
    </location>
</feature>
<reference evidence="5 6" key="1">
    <citation type="submission" date="2024-02" db="EMBL/GenBank/DDBJ databases">
        <title>A Gaetbulibacter species isolated from tidal flats and genomic insights of their niches.</title>
        <authorList>
            <person name="Ye Y."/>
        </authorList>
    </citation>
    <scope>NUCLEOTIDE SEQUENCE [LARGE SCALE GENOMIC DNA]</scope>
    <source>
        <strain evidence="5 6">KEM-8</strain>
    </source>
</reference>
<proteinExistence type="inferred from homology"/>
<evidence type="ECO:0000256" key="3">
    <source>
        <dbReference type="ARBA" id="ARBA00023125"/>
    </source>
</evidence>